<keyword evidence="1" id="KW-0472">Membrane</keyword>
<feature type="transmembrane region" description="Helical" evidence="1">
    <location>
        <begin position="220"/>
        <end position="245"/>
    </location>
</feature>
<evidence type="ECO:0000313" key="2">
    <source>
        <dbReference type="EMBL" id="GGI16019.1"/>
    </source>
</evidence>
<dbReference type="OrthoDB" id="8613028at2"/>
<dbReference type="PANTHER" id="PTHR37305">
    <property type="entry name" value="INTEGRAL MEMBRANE PROTEIN-RELATED"/>
    <property type="match status" value="1"/>
</dbReference>
<evidence type="ECO:0000256" key="1">
    <source>
        <dbReference type="SAM" id="Phobius"/>
    </source>
</evidence>
<accession>A0A8J3ALS7</accession>
<feature type="transmembrane region" description="Helical" evidence="1">
    <location>
        <begin position="257"/>
        <end position="280"/>
    </location>
</feature>
<organism evidence="2 3">
    <name type="scientific">Gottfriedia solisilvae</name>
    <dbReference type="NCBI Taxonomy" id="1516104"/>
    <lineage>
        <taxon>Bacteria</taxon>
        <taxon>Bacillati</taxon>
        <taxon>Bacillota</taxon>
        <taxon>Bacilli</taxon>
        <taxon>Bacillales</taxon>
        <taxon>Bacillaceae</taxon>
        <taxon>Gottfriedia</taxon>
    </lineage>
</organism>
<dbReference type="AlphaFoldDB" id="A0A8J3ALS7"/>
<sequence>MAELIRLVFNEIEKMVRKKRILVIFLILSVLIPIFVYAQLQQTQETVKRLGTDDWKVALQQKIVDQQNRLNSSGIPEEWKSWLKVQIDQEQYYLDNNINPTTPGAPTFIRELIEQSIGWLLLPLLVMVITIDIVSGERSDGTIKLLLTRPVKRWKVLLSKCISIYLLISFLIVLYGLMAFLVSGFVFSFKGWTVPVLTGFIIKNNNLITDSVQLIPQWKYVIMAFGLAWFVCIIIGTLSFMVSVLVRTTPAAMGIMLAALITGSVLSGLATSWSGAKYFFSVNLGLTDYLQGQLPSIEGLNMQFSLINLSVWGIAALIIAFITFIKQDMLG</sequence>
<keyword evidence="1" id="KW-1133">Transmembrane helix</keyword>
<dbReference type="PANTHER" id="PTHR37305:SF2">
    <property type="entry name" value="BACITRACIN TRANSPORT PERMEASE PROTEIN BCRB"/>
    <property type="match status" value="1"/>
</dbReference>
<dbReference type="EMBL" id="BMHB01000002">
    <property type="protein sequence ID" value="GGI16019.1"/>
    <property type="molecule type" value="Genomic_DNA"/>
</dbReference>
<feature type="transmembrane region" description="Helical" evidence="1">
    <location>
        <begin position="300"/>
        <end position="325"/>
    </location>
</feature>
<keyword evidence="3" id="KW-1185">Reference proteome</keyword>
<dbReference type="GO" id="GO:0140359">
    <property type="term" value="F:ABC-type transporter activity"/>
    <property type="evidence" value="ECO:0007669"/>
    <property type="project" value="InterPro"/>
</dbReference>
<protein>
    <submittedName>
        <fullName evidence="2">ABC transporter permease</fullName>
    </submittedName>
</protein>
<feature type="transmembrane region" description="Helical" evidence="1">
    <location>
        <begin position="157"/>
        <end position="187"/>
    </location>
</feature>
<comment type="caution">
    <text evidence="2">The sequence shown here is derived from an EMBL/GenBank/DDBJ whole genome shotgun (WGS) entry which is preliminary data.</text>
</comment>
<gene>
    <name evidence="2" type="ORF">GCM10007380_30870</name>
</gene>
<evidence type="ECO:0000313" key="3">
    <source>
        <dbReference type="Proteomes" id="UP000626244"/>
    </source>
</evidence>
<dbReference type="Proteomes" id="UP000626244">
    <property type="component" value="Unassembled WGS sequence"/>
</dbReference>
<proteinExistence type="predicted"/>
<dbReference type="RefSeq" id="WP_142283104.1">
    <property type="nucleotide sequence ID" value="NZ_BMHB01000002.1"/>
</dbReference>
<dbReference type="Pfam" id="PF12679">
    <property type="entry name" value="ABC2_membrane_2"/>
    <property type="match status" value="1"/>
</dbReference>
<dbReference type="GO" id="GO:0005886">
    <property type="term" value="C:plasma membrane"/>
    <property type="evidence" value="ECO:0007669"/>
    <property type="project" value="UniProtKB-SubCell"/>
</dbReference>
<keyword evidence="1" id="KW-0812">Transmembrane</keyword>
<feature type="transmembrane region" description="Helical" evidence="1">
    <location>
        <begin position="21"/>
        <end position="40"/>
    </location>
</feature>
<name>A0A8J3ALS7_9BACI</name>
<feature type="transmembrane region" description="Helical" evidence="1">
    <location>
        <begin position="117"/>
        <end position="136"/>
    </location>
</feature>
<reference evidence="3" key="1">
    <citation type="journal article" date="2019" name="Int. J. Syst. Evol. Microbiol.">
        <title>The Global Catalogue of Microorganisms (GCM) 10K type strain sequencing project: providing services to taxonomists for standard genome sequencing and annotation.</title>
        <authorList>
            <consortium name="The Broad Institute Genomics Platform"/>
            <consortium name="The Broad Institute Genome Sequencing Center for Infectious Disease"/>
            <person name="Wu L."/>
            <person name="Ma J."/>
        </authorList>
    </citation>
    <scope>NUCLEOTIDE SEQUENCE [LARGE SCALE GENOMIC DNA]</scope>
    <source>
        <strain evidence="3">CGMCC 1.14993</strain>
    </source>
</reference>